<keyword evidence="11" id="KW-1185">Reference proteome</keyword>
<feature type="compositionally biased region" description="Acidic residues" evidence="8">
    <location>
        <begin position="423"/>
        <end position="440"/>
    </location>
</feature>
<name>A0AAV0BRR4_PHAPC</name>
<keyword evidence="4 7" id="KW-0378">Hydrolase</keyword>
<dbReference type="GO" id="GO:0016791">
    <property type="term" value="F:phosphatase activity"/>
    <property type="evidence" value="ECO:0007669"/>
    <property type="project" value="TreeGrafter"/>
</dbReference>
<dbReference type="InterPro" id="IPR002791">
    <property type="entry name" value="ARMT1-like_metal-bd"/>
</dbReference>
<evidence type="ECO:0000256" key="7">
    <source>
        <dbReference type="RuleBase" id="RU367030"/>
    </source>
</evidence>
<feature type="region of interest" description="Disordered" evidence="8">
    <location>
        <begin position="381"/>
        <end position="403"/>
    </location>
</feature>
<dbReference type="Gene3D" id="1.20.930.60">
    <property type="match status" value="1"/>
</dbReference>
<dbReference type="GO" id="GO:0005634">
    <property type="term" value="C:nucleus"/>
    <property type="evidence" value="ECO:0007669"/>
    <property type="project" value="TreeGrafter"/>
</dbReference>
<evidence type="ECO:0000256" key="5">
    <source>
        <dbReference type="ARBA" id="ARBA00023211"/>
    </source>
</evidence>
<comment type="cofactor">
    <cofactor evidence="7">
        <name>Mn(2+)</name>
        <dbReference type="ChEBI" id="CHEBI:29035"/>
    </cofactor>
    <cofactor evidence="7">
        <name>Ni(2+)</name>
        <dbReference type="ChEBI" id="CHEBI:49786"/>
    </cofactor>
</comment>
<accession>A0AAV0BRR4</accession>
<comment type="caution">
    <text evidence="10">The sequence shown here is derived from an EMBL/GenBank/DDBJ whole genome shotgun (WGS) entry which is preliminary data.</text>
</comment>
<dbReference type="InterPro" id="IPR039763">
    <property type="entry name" value="ARMT1"/>
</dbReference>
<dbReference type="EMBL" id="CALTRL010006029">
    <property type="protein sequence ID" value="CAH7688915.1"/>
    <property type="molecule type" value="Genomic_DNA"/>
</dbReference>
<dbReference type="PANTHER" id="PTHR12260:SF6">
    <property type="entry name" value="DAMAGE-CONTROL PHOSPHATASE ARMT1"/>
    <property type="match status" value="1"/>
</dbReference>
<sequence length="581" mass="67213">MRSTSYPNSSYRPTVEPYSASDQQSFAFLSVTRRWPVILTKVIDRLVSENDLTLDQIRRMGSECDTVLDGLDDSIERLNDRIAEGKSIISLISGLKYESARDREVMKLIDDGGENLNLYNEELAKTKAAGKATWFTASWLFTECYLYRRLFGFFRTTVHWKDYDPFESSKLSALCSSYDSIAKLTLKLEQFLSSLNDRSKLDDGSENHGQQGLMIRKFQFQQLINACLWGNATDLSLLPNLDRETLEKIQKSQSQDKIIKDDFERLWRCVFLNNFNTSTDRATTPNLKHSFSSAKKSRDEGDLKVEDKDRLRIDFVLDNAGFELFTDLILADWTVNCFKTVQIVFHPKTIPWFVSDVMRKDIDQLIQSLLSPKEFYLKRSPMASPVAPRTRPKPRSKTKTRIAISKEAGGSLEEVEITKSLSNDDDDEEEDDDDEEEQEVENYKEEEVLEKLKSLGRRWKSYFDEQVWVVPSSDQKLHFWTNPMPFWDIVYRDQDLLKELKSSSLVIFKGDLNYRKLTGDGKWDSERTSFEESIGPLNGSFNILSLRTCKADVAVGLREGQVQELDRLDSEWRINGKYVNF</sequence>
<evidence type="ECO:0000256" key="4">
    <source>
        <dbReference type="ARBA" id="ARBA00022801"/>
    </source>
</evidence>
<gene>
    <name evidence="10" type="ORF">PPACK8108_LOCUS23955</name>
</gene>
<dbReference type="EC" id="3.1.3.-" evidence="7"/>
<dbReference type="PANTHER" id="PTHR12260">
    <property type="entry name" value="DAMAGE-CONTROL PHOSPHATASE ARMT1"/>
    <property type="match status" value="1"/>
</dbReference>
<evidence type="ECO:0000256" key="6">
    <source>
        <dbReference type="ARBA" id="ARBA00048809"/>
    </source>
</evidence>
<comment type="catalytic activity">
    <reaction evidence="1 7">
        <text>beta-D-fructose 1-phosphate + H2O = D-fructose + phosphate</text>
        <dbReference type="Rhea" id="RHEA:35603"/>
        <dbReference type="ChEBI" id="CHEBI:15377"/>
        <dbReference type="ChEBI" id="CHEBI:37721"/>
        <dbReference type="ChEBI" id="CHEBI:43474"/>
        <dbReference type="ChEBI" id="CHEBI:138881"/>
    </reaction>
</comment>
<dbReference type="SUPFAM" id="SSF111321">
    <property type="entry name" value="AF1104-like"/>
    <property type="match status" value="1"/>
</dbReference>
<dbReference type="InterPro" id="IPR036075">
    <property type="entry name" value="ARMT-1-like_metal-bd_sf"/>
</dbReference>
<dbReference type="GO" id="GO:0006974">
    <property type="term" value="P:DNA damage response"/>
    <property type="evidence" value="ECO:0007669"/>
    <property type="project" value="TreeGrafter"/>
</dbReference>
<keyword evidence="5 7" id="KW-0464">Manganese</keyword>
<reference evidence="10" key="1">
    <citation type="submission" date="2022-06" db="EMBL/GenBank/DDBJ databases">
        <authorList>
            <consortium name="SYNGENTA / RWTH Aachen University"/>
        </authorList>
    </citation>
    <scope>NUCLEOTIDE SEQUENCE</scope>
</reference>
<evidence type="ECO:0000256" key="8">
    <source>
        <dbReference type="SAM" id="MobiDB-lite"/>
    </source>
</evidence>
<dbReference type="AlphaFoldDB" id="A0AAV0BRR4"/>
<comment type="catalytic activity">
    <reaction evidence="6 7">
        <text>beta-D-fructose 6-phosphate = dihydroxyacetone + D-glyceraldehyde 3-phosphate</text>
        <dbReference type="Rhea" id="RHEA:28002"/>
        <dbReference type="ChEBI" id="CHEBI:16016"/>
        <dbReference type="ChEBI" id="CHEBI:57634"/>
        <dbReference type="ChEBI" id="CHEBI:59776"/>
    </reaction>
</comment>
<evidence type="ECO:0000256" key="2">
    <source>
        <dbReference type="ARBA" id="ARBA00009519"/>
    </source>
</evidence>
<proteinExistence type="inferred from homology"/>
<feature type="domain" description="Damage-control phosphatase ARMT1-like metal-binding" evidence="9">
    <location>
        <begin position="32"/>
        <end position="563"/>
    </location>
</feature>
<evidence type="ECO:0000259" key="9">
    <source>
        <dbReference type="Pfam" id="PF01937"/>
    </source>
</evidence>
<evidence type="ECO:0000256" key="3">
    <source>
        <dbReference type="ARBA" id="ARBA00022723"/>
    </source>
</evidence>
<dbReference type="Proteomes" id="UP001153365">
    <property type="component" value="Unassembled WGS sequence"/>
</dbReference>
<dbReference type="GO" id="GO:0046872">
    <property type="term" value="F:metal ion binding"/>
    <property type="evidence" value="ECO:0007669"/>
    <property type="project" value="UniProtKB-UniRule"/>
</dbReference>
<comment type="function">
    <text evidence="7">Metal-dependent phosphatase that shows phosphatase activity against several substrates, including fructose-1-phosphate and fructose-6-phosphate. Its preference for fructose-1-phosphate, a strong glycating agent that causes DNA damage rather than a canonical yeast metabolite, suggests a damage-control function in hexose phosphate metabolism.</text>
</comment>
<evidence type="ECO:0000313" key="11">
    <source>
        <dbReference type="Proteomes" id="UP001153365"/>
    </source>
</evidence>
<dbReference type="Gene3D" id="3.40.50.10880">
    <property type="entry name" value="Uncharacterised protein PF01937, DUF89, domain 3"/>
    <property type="match status" value="1"/>
</dbReference>
<dbReference type="Pfam" id="PF01937">
    <property type="entry name" value="ARMT1-like_dom"/>
    <property type="match status" value="1"/>
</dbReference>
<comment type="domain">
    <text evidence="7">Subfamily III proteins have a conserved RTxK motif about 40-50 residues from the C-terminus; the threonine may be replaced by serine or cysteine.</text>
</comment>
<keyword evidence="3 7" id="KW-0479">Metal-binding</keyword>
<protein>
    <recommendedName>
        <fullName evidence="7">Sugar phosphate phosphatase</fullName>
        <ecNumber evidence="7">3.1.3.-</ecNumber>
    </recommendedName>
</protein>
<evidence type="ECO:0000313" key="10">
    <source>
        <dbReference type="EMBL" id="CAH7688915.1"/>
    </source>
</evidence>
<feature type="compositionally biased region" description="Basic residues" evidence="8">
    <location>
        <begin position="390"/>
        <end position="400"/>
    </location>
</feature>
<comment type="similarity">
    <text evidence="2 7">Belongs to the damage-control phosphatase family. Sugar phosphate phosphatase III subfamily.</text>
</comment>
<evidence type="ECO:0000256" key="1">
    <source>
        <dbReference type="ARBA" id="ARBA00001326"/>
    </source>
</evidence>
<organism evidence="10 11">
    <name type="scientific">Phakopsora pachyrhizi</name>
    <name type="common">Asian soybean rust disease fungus</name>
    <dbReference type="NCBI Taxonomy" id="170000"/>
    <lineage>
        <taxon>Eukaryota</taxon>
        <taxon>Fungi</taxon>
        <taxon>Dikarya</taxon>
        <taxon>Basidiomycota</taxon>
        <taxon>Pucciniomycotina</taxon>
        <taxon>Pucciniomycetes</taxon>
        <taxon>Pucciniales</taxon>
        <taxon>Phakopsoraceae</taxon>
        <taxon>Phakopsora</taxon>
    </lineage>
</organism>
<feature type="region of interest" description="Disordered" evidence="8">
    <location>
        <begin position="415"/>
        <end position="443"/>
    </location>
</feature>